<reference evidence="1" key="1">
    <citation type="submission" date="2014-11" db="EMBL/GenBank/DDBJ databases">
        <authorList>
            <person name="Malar M.C."/>
            <person name="Sen D."/>
            <person name="Tripathy S."/>
        </authorList>
    </citation>
    <scope>NUCLEOTIDE SEQUENCE</scope>
    <source>
        <strain evidence="1">BDU141951</strain>
    </source>
</reference>
<reference evidence="1" key="3">
    <citation type="submission" date="2020-02" db="EMBL/GenBank/DDBJ databases">
        <authorList>
            <person name="Sarangi A.N."/>
            <person name="Ghosh S."/>
            <person name="Mukherjee M."/>
            <person name="Tripathy S."/>
        </authorList>
    </citation>
    <scope>NUCLEOTIDE SEQUENCE</scope>
    <source>
        <strain evidence="1">BDU141951</strain>
    </source>
</reference>
<accession>A0A0C1Y8Z3</accession>
<comment type="caution">
    <text evidence="1">The sequence shown here is derived from an EMBL/GenBank/DDBJ whole genome shotgun (WGS) entry which is preliminary data.</text>
</comment>
<sequence>MQLATPSLLLSTKAKVWIAAVLLVVIPVFFQAPLVRSLPWLSLAMTGTWLLAGISLSSHGTTRLWGDLLTGFSWTWLAGSLYWGWLRFEPLWHLPVEAIGFPIAIGLLVKGQGRIGSYFFLGSLFGTAVTDLYIYWNGLFPMWRQVMIADPDWVPVIMQQAAAALQNSVSFSQGLLIALGLLTVGILPLQSKQLCWWAFSGAVLSTLIVDLLFLGSAFCL</sequence>
<gene>
    <name evidence="1" type="ORF">QQ91_012805</name>
</gene>
<dbReference type="AlphaFoldDB" id="A0A0C1Y8Z3"/>
<dbReference type="InterPro" id="IPR021468">
    <property type="entry name" value="DUF3120"/>
</dbReference>
<proteinExistence type="predicted"/>
<reference evidence="1" key="2">
    <citation type="journal article" date="2015" name="Genome Announc.">
        <title>Draft Genome Sequence of Filamentous Marine Cyanobacterium Lyngbya confervoides Strain BDU141951.</title>
        <authorList>
            <person name="Chandrababunaidu M.M."/>
            <person name="Sen D."/>
            <person name="Tripathy S."/>
        </authorList>
    </citation>
    <scope>NUCLEOTIDE SEQUENCE</scope>
    <source>
        <strain evidence="1">BDU141951</strain>
    </source>
</reference>
<protein>
    <submittedName>
        <fullName evidence="1">DUF3120 domain-containing protein</fullName>
    </submittedName>
</protein>
<name>A0A0C1Y8Z3_9CYAN</name>
<dbReference type="Pfam" id="PF11318">
    <property type="entry name" value="DUF3120"/>
    <property type="match status" value="1"/>
</dbReference>
<evidence type="ECO:0000313" key="1">
    <source>
        <dbReference type="EMBL" id="NEV67994.1"/>
    </source>
</evidence>
<dbReference type="EMBL" id="JTHE02000003">
    <property type="protein sequence ID" value="NEV67994.1"/>
    <property type="molecule type" value="Genomic_DNA"/>
</dbReference>
<organism evidence="1">
    <name type="scientific">Lyngbya confervoides BDU141951</name>
    <dbReference type="NCBI Taxonomy" id="1574623"/>
    <lineage>
        <taxon>Bacteria</taxon>
        <taxon>Bacillati</taxon>
        <taxon>Cyanobacteriota</taxon>
        <taxon>Cyanophyceae</taxon>
        <taxon>Oscillatoriophycideae</taxon>
        <taxon>Oscillatoriales</taxon>
        <taxon>Microcoleaceae</taxon>
        <taxon>Lyngbya</taxon>
    </lineage>
</organism>